<feature type="transmembrane region" description="Helical" evidence="6">
    <location>
        <begin position="336"/>
        <end position="357"/>
    </location>
</feature>
<evidence type="ECO:0000256" key="6">
    <source>
        <dbReference type="SAM" id="Phobius"/>
    </source>
</evidence>
<keyword evidence="8" id="KW-1185">Reference proteome</keyword>
<evidence type="ECO:0000256" key="1">
    <source>
        <dbReference type="ARBA" id="ARBA00004651"/>
    </source>
</evidence>
<evidence type="ECO:0000256" key="4">
    <source>
        <dbReference type="ARBA" id="ARBA00022989"/>
    </source>
</evidence>
<protein>
    <recommendedName>
        <fullName evidence="9">O-antigen/teichoic acid export membrane protein</fullName>
    </recommendedName>
</protein>
<accession>A0ABM8YJU2</accession>
<dbReference type="Pfam" id="PF13440">
    <property type="entry name" value="Polysacc_synt_3"/>
    <property type="match status" value="1"/>
</dbReference>
<feature type="transmembrane region" description="Helical" evidence="6">
    <location>
        <begin position="391"/>
        <end position="411"/>
    </location>
</feature>
<dbReference type="Proteomes" id="UP000789833">
    <property type="component" value="Unassembled WGS sequence"/>
</dbReference>
<comment type="subcellular location">
    <subcellularLocation>
        <location evidence="1">Cell membrane</location>
        <topology evidence="1">Multi-pass membrane protein</topology>
    </subcellularLocation>
</comment>
<dbReference type="PANTHER" id="PTHR30250:SF28">
    <property type="entry name" value="POLYSACCHARIDE BIOSYNTHESIS PROTEIN"/>
    <property type="match status" value="1"/>
</dbReference>
<keyword evidence="3 6" id="KW-0812">Transmembrane</keyword>
<dbReference type="RefSeq" id="WP_230500118.1">
    <property type="nucleotide sequence ID" value="NZ_CAKJTJ010000003.1"/>
</dbReference>
<feature type="transmembrane region" description="Helical" evidence="6">
    <location>
        <begin position="297"/>
        <end position="316"/>
    </location>
</feature>
<comment type="caution">
    <text evidence="7">The sequence shown here is derived from an EMBL/GenBank/DDBJ whole genome shotgun (WGS) entry which is preliminary data.</text>
</comment>
<feature type="transmembrane region" description="Helical" evidence="6">
    <location>
        <begin position="12"/>
        <end position="33"/>
    </location>
</feature>
<name>A0ABM8YJU2_9BACI</name>
<evidence type="ECO:0000313" key="7">
    <source>
        <dbReference type="EMBL" id="CAG9620201.1"/>
    </source>
</evidence>
<feature type="transmembrane region" description="Helical" evidence="6">
    <location>
        <begin position="222"/>
        <end position="244"/>
    </location>
</feature>
<dbReference type="EMBL" id="CAKJTJ010000003">
    <property type="protein sequence ID" value="CAG9620201.1"/>
    <property type="molecule type" value="Genomic_DNA"/>
</dbReference>
<dbReference type="InterPro" id="IPR050833">
    <property type="entry name" value="Poly_Biosynth_Transport"/>
</dbReference>
<evidence type="ECO:0000256" key="5">
    <source>
        <dbReference type="ARBA" id="ARBA00023136"/>
    </source>
</evidence>
<keyword evidence="4 6" id="KW-1133">Transmembrane helix</keyword>
<proteinExistence type="predicted"/>
<feature type="transmembrane region" description="Helical" evidence="6">
    <location>
        <begin position="114"/>
        <end position="134"/>
    </location>
</feature>
<keyword evidence="2" id="KW-1003">Cell membrane</keyword>
<reference evidence="7 8" key="1">
    <citation type="submission" date="2021-10" db="EMBL/GenBank/DDBJ databases">
        <authorList>
            <person name="Criscuolo A."/>
        </authorList>
    </citation>
    <scope>NUCLEOTIDE SEQUENCE [LARGE SCALE GENOMIC DNA]</scope>
    <source>
        <strain evidence="8">CIP 111883</strain>
    </source>
</reference>
<organism evidence="7 8">
    <name type="scientific">Sutcliffiella rhizosphaerae</name>
    <dbReference type="NCBI Taxonomy" id="2880967"/>
    <lineage>
        <taxon>Bacteria</taxon>
        <taxon>Bacillati</taxon>
        <taxon>Bacillota</taxon>
        <taxon>Bacilli</taxon>
        <taxon>Bacillales</taxon>
        <taxon>Bacillaceae</taxon>
        <taxon>Sutcliffiella</taxon>
    </lineage>
</organism>
<gene>
    <name evidence="7" type="ORF">BACCIP111883_00969</name>
</gene>
<feature type="transmembrane region" description="Helical" evidence="6">
    <location>
        <begin position="75"/>
        <end position="102"/>
    </location>
</feature>
<feature type="transmembrane region" description="Helical" evidence="6">
    <location>
        <begin position="45"/>
        <end position="63"/>
    </location>
</feature>
<evidence type="ECO:0008006" key="9">
    <source>
        <dbReference type="Google" id="ProtNLM"/>
    </source>
</evidence>
<evidence type="ECO:0000256" key="2">
    <source>
        <dbReference type="ARBA" id="ARBA00022475"/>
    </source>
</evidence>
<evidence type="ECO:0000256" key="3">
    <source>
        <dbReference type="ARBA" id="ARBA00022692"/>
    </source>
</evidence>
<feature type="transmembrane region" description="Helical" evidence="6">
    <location>
        <begin position="364"/>
        <end position="385"/>
    </location>
</feature>
<keyword evidence="5 6" id="KW-0472">Membrane</keyword>
<evidence type="ECO:0000313" key="8">
    <source>
        <dbReference type="Proteomes" id="UP000789833"/>
    </source>
</evidence>
<sequence>MKKSGSTYNKNILKLLTGTTLAQAIPIAISPILTRLYTPEDFGVLALFIAITTVVGTIANLRYELAIVLPKKEENAVNLVALSILISSVISLLFMLLIIICYEDIIYLIGNDEIGNWLYTIPIAIFFIGIFNALNYYNTRLENFGLIAKVKVLKTLSLSIFQMLFGYLKFGFGGLIGGQLISHIFSNGKLALSLFKNKVLIQKINIKQMIKLAVRYKRFPLITMWASFANTLSQHSITFFLSLIYSTSLLGQYSLIQRILGLPTSLIGRSIGQVFLQKATSEKNIRGNAKKIYVSTLMKLLVISLPIFTIMFFVIEDLIRFVFGEEWGIAGVYAKYLLPLFFLRFLATPLSLINIIFERQKIDLIWQSSLLISTVLIFIFCWLYKLNIYTFFTVYSVIISFNYFIILIVTYQVSKNKTKK</sequence>
<dbReference type="PANTHER" id="PTHR30250">
    <property type="entry name" value="PST FAMILY PREDICTED COLANIC ACID TRANSPORTER"/>
    <property type="match status" value="1"/>
</dbReference>